<evidence type="ECO:0000259" key="8">
    <source>
        <dbReference type="Pfam" id="PF12564"/>
    </source>
</evidence>
<evidence type="ECO:0000256" key="5">
    <source>
        <dbReference type="ARBA" id="ARBA00022691"/>
    </source>
</evidence>
<keyword evidence="3" id="KW-0489">Methyltransferase</keyword>
<feature type="domain" description="DNA methylase N-4/N-6" evidence="7">
    <location>
        <begin position="194"/>
        <end position="491"/>
    </location>
</feature>
<protein>
    <recommendedName>
        <fullName evidence="2">site-specific DNA-methyltransferase (adenine-specific)</fullName>
        <ecNumber evidence="2">2.1.1.72</ecNumber>
    </recommendedName>
</protein>
<evidence type="ECO:0000256" key="2">
    <source>
        <dbReference type="ARBA" id="ARBA00011900"/>
    </source>
</evidence>
<evidence type="ECO:0000256" key="3">
    <source>
        <dbReference type="ARBA" id="ARBA00022603"/>
    </source>
</evidence>
<evidence type="ECO:0000256" key="4">
    <source>
        <dbReference type="ARBA" id="ARBA00022679"/>
    </source>
</evidence>
<dbReference type="PANTHER" id="PTHR13370:SF3">
    <property type="entry name" value="TRNA (GUANINE(10)-N2)-METHYLTRANSFERASE HOMOLOG"/>
    <property type="match status" value="1"/>
</dbReference>
<evidence type="ECO:0000259" key="7">
    <source>
        <dbReference type="Pfam" id="PF01555"/>
    </source>
</evidence>
<dbReference type="GO" id="GO:0005737">
    <property type="term" value="C:cytoplasm"/>
    <property type="evidence" value="ECO:0007669"/>
    <property type="project" value="TreeGrafter"/>
</dbReference>
<dbReference type="PROSITE" id="PS00092">
    <property type="entry name" value="N6_MTASE"/>
    <property type="match status" value="1"/>
</dbReference>
<dbReference type="InterPro" id="IPR002295">
    <property type="entry name" value="N4/N6-MTase_EcoPI_Mod-like"/>
</dbReference>
<dbReference type="GO" id="GO:0009007">
    <property type="term" value="F:site-specific DNA-methyltransferase (adenine-specific) activity"/>
    <property type="evidence" value="ECO:0007669"/>
    <property type="project" value="UniProtKB-EC"/>
</dbReference>
<dbReference type="AlphaFoldDB" id="A0A1X9SXL2"/>
<dbReference type="InterPro" id="IPR002941">
    <property type="entry name" value="DNA_methylase_N4/N6"/>
</dbReference>
<dbReference type="PANTHER" id="PTHR13370">
    <property type="entry name" value="RNA METHYLASE-RELATED"/>
    <property type="match status" value="1"/>
</dbReference>
<dbReference type="REBASE" id="201578">
    <property type="entry name" value="M.Csp6137ORF1153P"/>
</dbReference>
<dbReference type="GO" id="GO:0032259">
    <property type="term" value="P:methylation"/>
    <property type="evidence" value="ECO:0007669"/>
    <property type="project" value="UniProtKB-KW"/>
</dbReference>
<comment type="catalytic activity">
    <reaction evidence="6">
        <text>a 2'-deoxyadenosine in DNA + S-adenosyl-L-methionine = an N(6)-methyl-2'-deoxyadenosine in DNA + S-adenosyl-L-homocysteine + H(+)</text>
        <dbReference type="Rhea" id="RHEA:15197"/>
        <dbReference type="Rhea" id="RHEA-COMP:12418"/>
        <dbReference type="Rhea" id="RHEA-COMP:12419"/>
        <dbReference type="ChEBI" id="CHEBI:15378"/>
        <dbReference type="ChEBI" id="CHEBI:57856"/>
        <dbReference type="ChEBI" id="CHEBI:59789"/>
        <dbReference type="ChEBI" id="CHEBI:90615"/>
        <dbReference type="ChEBI" id="CHEBI:90616"/>
        <dbReference type="EC" id="2.1.1.72"/>
    </reaction>
</comment>
<dbReference type="STRING" id="1660073.CSUIS_1153"/>
<dbReference type="Proteomes" id="UP000194260">
    <property type="component" value="Chromosome"/>
</dbReference>
<dbReference type="InterPro" id="IPR001091">
    <property type="entry name" value="RM_Methyltransferase"/>
</dbReference>
<dbReference type="InterPro" id="IPR029063">
    <property type="entry name" value="SAM-dependent_MTases_sf"/>
</dbReference>
<dbReference type="Gene3D" id="3.40.50.150">
    <property type="entry name" value="Vaccinia Virus protein VP39"/>
    <property type="match status" value="1"/>
</dbReference>
<accession>A0A1X9SXL2</accession>
<sequence>MENHLINDIKEHFSTLITARSLAVSNDKRVLEFLLEKSSFKDEYKKRFFDSAYGALIFKKDDFLNFLDLRLLSASYTSFSNKIGLGVAEKKFLKNSQDIVLNFPFKDCVLKGGQSKDEDKSTELFFNNILAKSEIDVLFSPKVLNNFELIGGGQNDTLENVLKNKPNLLIKGNNLIALHTLKEYFRHQSEQNKVKLIYIDPPYNTGNDSFNYNDRFNHSTYLTFMKNRLEIARELLRDDGVIFVQCDDNEQAYLKVLMDEIFGRENFVCNVVYEKKYSPQNDAKWLSDNHDFIVIYAKNKTIWRPNLLPRTKEMNARYKNPDNDPRGDWKNSDCLVKTYSANYDYPIQTPSGRIVNSPKGRCWMTSKENFQKLIDDNRIYFGKDGDNVPCLKRFLSEVKQGVTPLTIWKYTEVGHNQDALREVLALFGNEKVFATPKGEKLLQRILEISTNENDLVLDFFAGSGTTLAVAHKMKRRYIGIEQMEYIESITKERLKKVIEGEQGGISKAVNWQGGGNLIYCELASLNAKFIEKIENSSDENELNQIYENLQKLAFIDYRVDIKNDLKDMEFSNLDFIDKKRILKNCLDRNMDYIPYADIDDGEYKIDEQTRILNGIFYKGGNDE</sequence>
<dbReference type="SMR" id="A0A1X9SXL2"/>
<dbReference type="PRINTS" id="PR00508">
    <property type="entry name" value="S21N4MTFRASE"/>
</dbReference>
<evidence type="ECO:0000313" key="10">
    <source>
        <dbReference type="Proteomes" id="UP000194260"/>
    </source>
</evidence>
<dbReference type="PIRSF" id="PIRSF015855">
    <property type="entry name" value="TypeIII_Mtase_mKpnI"/>
    <property type="match status" value="1"/>
</dbReference>
<evidence type="ECO:0000313" key="9">
    <source>
        <dbReference type="EMBL" id="ARR00953.1"/>
    </source>
</evidence>
<keyword evidence="5" id="KW-0949">S-adenosyl-L-methionine</keyword>
<organism evidence="9 10">
    <name type="scientific">Campylobacter porcelli</name>
    <dbReference type="NCBI Taxonomy" id="1660073"/>
    <lineage>
        <taxon>Bacteria</taxon>
        <taxon>Pseudomonadati</taxon>
        <taxon>Campylobacterota</taxon>
        <taxon>Epsilonproteobacteria</taxon>
        <taxon>Campylobacterales</taxon>
        <taxon>Campylobacteraceae</taxon>
        <taxon>Campylobacter</taxon>
    </lineage>
</organism>
<dbReference type="SUPFAM" id="SSF53335">
    <property type="entry name" value="S-adenosyl-L-methionine-dependent methyltransferases"/>
    <property type="match status" value="1"/>
</dbReference>
<dbReference type="InterPro" id="IPR002052">
    <property type="entry name" value="DNA_methylase_N6_adenine_CS"/>
</dbReference>
<comment type="similarity">
    <text evidence="1">Belongs to the N(4)/N(6)-methyltransferase family.</text>
</comment>
<dbReference type="RefSeq" id="WP_086297811.1">
    <property type="nucleotide sequence ID" value="NZ_CP018789.1"/>
</dbReference>
<dbReference type="EC" id="2.1.1.72" evidence="2"/>
<name>A0A1X9SXL2_9BACT</name>
<keyword evidence="4" id="KW-0808">Transferase</keyword>
<dbReference type="KEGG" id="camy:CSUIS_1153"/>
<evidence type="ECO:0000256" key="1">
    <source>
        <dbReference type="ARBA" id="ARBA00006594"/>
    </source>
</evidence>
<feature type="domain" description="Type III restriction/modification enzyme methylation subunit" evidence="8">
    <location>
        <begin position="27"/>
        <end position="85"/>
    </location>
</feature>
<dbReference type="EMBL" id="CP018789">
    <property type="protein sequence ID" value="ARR00953.1"/>
    <property type="molecule type" value="Genomic_DNA"/>
</dbReference>
<dbReference type="Pfam" id="PF12564">
    <property type="entry name" value="TypeIII_RM_meth"/>
    <property type="match status" value="1"/>
</dbReference>
<gene>
    <name evidence="9" type="ORF">CSUIS_1153</name>
</gene>
<evidence type="ECO:0000256" key="6">
    <source>
        <dbReference type="ARBA" id="ARBA00047942"/>
    </source>
</evidence>
<proteinExistence type="inferred from homology"/>
<dbReference type="Pfam" id="PF01555">
    <property type="entry name" value="N6_N4_Mtase"/>
    <property type="match status" value="1"/>
</dbReference>
<dbReference type="GO" id="GO:0008170">
    <property type="term" value="F:N-methyltransferase activity"/>
    <property type="evidence" value="ECO:0007669"/>
    <property type="project" value="InterPro"/>
</dbReference>
<reference evidence="10" key="1">
    <citation type="journal article" date="2017" name="Genome Biol. Evol.">
        <title>Comparative Genomic Analysis Identifies a Campylobacter Clade Deficient in Selenium Metabolism.</title>
        <authorList>
            <person name="Miller W.G."/>
            <person name="Yee E."/>
            <person name="Lopes B.S."/>
            <person name="Chapman M.H."/>
            <person name="Huynh S."/>
            <person name="Bono J.L."/>
            <person name="Parker C.T."/>
            <person name="Strachan N.J.C."/>
            <person name="Forbes K.J."/>
        </authorList>
    </citation>
    <scope>NUCLEOTIDE SEQUENCE [LARGE SCALE GENOMIC DNA]</scope>
    <source>
        <strain evidence="10">RM6137</strain>
    </source>
</reference>
<dbReference type="InterPro" id="IPR022221">
    <property type="entry name" value="TypeIII_RM_meth"/>
</dbReference>
<dbReference type="GO" id="GO:0003677">
    <property type="term" value="F:DNA binding"/>
    <property type="evidence" value="ECO:0007669"/>
    <property type="project" value="InterPro"/>
</dbReference>